<dbReference type="InterPro" id="IPR004195">
    <property type="entry name" value="Head_decoration_D"/>
</dbReference>
<accession>A0A8S5M8B4</accession>
<dbReference type="EMBL" id="BK014846">
    <property type="protein sequence ID" value="DAD78533.1"/>
    <property type="molecule type" value="Genomic_DNA"/>
</dbReference>
<name>A0A8S5M8B4_9CAUD</name>
<evidence type="ECO:0000313" key="1">
    <source>
        <dbReference type="EMBL" id="DAD78533.1"/>
    </source>
</evidence>
<sequence length="129" mass="13594">MSQIMNNKGNDISYDNLIYSSLHPIDVKVISVPQGLGVLKRGTVMSLVKETGAFVVCGNTVEAKTVVANCIIADDVDTGTTGSGTVGAVVYISGNFNKNCLILKDSYSLTTADIENLRSSGIFITASNK</sequence>
<organism evidence="1">
    <name type="scientific">Caudovirales sp. ctCiv1</name>
    <dbReference type="NCBI Taxonomy" id="2826769"/>
    <lineage>
        <taxon>Viruses</taxon>
        <taxon>Duplodnaviria</taxon>
        <taxon>Heunggongvirae</taxon>
        <taxon>Uroviricota</taxon>
        <taxon>Caudoviricetes</taxon>
    </lineage>
</organism>
<protein>
    <submittedName>
        <fullName evidence="1">Head decoration protein</fullName>
    </submittedName>
</protein>
<proteinExistence type="predicted"/>
<reference evidence="1" key="1">
    <citation type="journal article" date="2021" name="Proc. Natl. Acad. Sci. U.S.A.">
        <title>A Catalog of Tens of Thousands of Viruses from Human Metagenomes Reveals Hidden Associations with Chronic Diseases.</title>
        <authorList>
            <person name="Tisza M.J."/>
            <person name="Buck C.B."/>
        </authorList>
    </citation>
    <scope>NUCLEOTIDE SEQUENCE</scope>
    <source>
        <strain evidence="1">CtCiv1</strain>
    </source>
</reference>
<dbReference type="Pfam" id="PF02924">
    <property type="entry name" value="HDPD"/>
    <property type="match status" value="1"/>
</dbReference>